<name>F2B031_RHOBT</name>
<dbReference type="EMBL" id="AFAR01000272">
    <property type="protein sequence ID" value="EGF24784.1"/>
    <property type="molecule type" value="Genomic_DNA"/>
</dbReference>
<keyword evidence="2" id="KW-0472">Membrane</keyword>
<gene>
    <name evidence="4" type="ORF">RBWH47_03151</name>
</gene>
<feature type="transmembrane region" description="Helical" evidence="2">
    <location>
        <begin position="12"/>
        <end position="35"/>
    </location>
</feature>
<keyword evidence="2" id="KW-1133">Transmembrane helix</keyword>
<evidence type="ECO:0000256" key="2">
    <source>
        <dbReference type="SAM" id="Phobius"/>
    </source>
</evidence>
<dbReference type="InterPro" id="IPR027558">
    <property type="entry name" value="Pre_pil_HX9DG_C"/>
</dbReference>
<sequence>MLVVKRIKPRAFTLVELLVVISIIGVLVAMLLPAVQSAREAARSTDCKNRIRQLALATHMHHDVLGYFPPARYESRPDAAPADQCGLETPTWLARVMPYIEQASLGSQWDFSKPWHQHPENVRTVVPDIFLCPSRRSGTQPTGTRELRSTETGGGGRLPCGCPLPPRPTDVSLSVEGALCDYAGNHGDLTPGATGAPTDFYFGGNGTGVIISVRPDCKAGKAIAPSDRIRMASVTDGTSSTFLFGEKYVPLDRLAQFPEDSPAYDGDHLPASSRLAGPGLRLANGPSDVLADMFSFGSWHPAGVHFALVDGSVRMFTPFTDTKVLGSLANRRDARVVELEQ</sequence>
<accession>F2B031</accession>
<dbReference type="NCBIfam" id="TIGR04294">
    <property type="entry name" value="pre_pil_HX9DG"/>
    <property type="match status" value="1"/>
</dbReference>
<proteinExistence type="predicted"/>
<comment type="caution">
    <text evidence="4">The sequence shown here is derived from an EMBL/GenBank/DDBJ whole genome shotgun (WGS) entry which is preliminary data.</text>
</comment>
<dbReference type="NCBIfam" id="TIGR02532">
    <property type="entry name" value="IV_pilin_GFxxxE"/>
    <property type="match status" value="1"/>
</dbReference>
<reference evidence="4 5" key="1">
    <citation type="journal article" date="2013" name="Mar. Genomics">
        <title>Expression of sulfatases in Rhodopirellula baltica and the diversity of sulfatases in the genus Rhodopirellula.</title>
        <authorList>
            <person name="Wegner C.E."/>
            <person name="Richter-Heitmann T."/>
            <person name="Klindworth A."/>
            <person name="Klockow C."/>
            <person name="Richter M."/>
            <person name="Achstetter T."/>
            <person name="Glockner F.O."/>
            <person name="Harder J."/>
        </authorList>
    </citation>
    <scope>NUCLEOTIDE SEQUENCE [LARGE SCALE GENOMIC DNA]</scope>
    <source>
        <strain evidence="4 5">WH47</strain>
    </source>
</reference>
<evidence type="ECO:0000259" key="3">
    <source>
        <dbReference type="Pfam" id="PF07596"/>
    </source>
</evidence>
<dbReference type="PATRIC" id="fig|991778.3.peg.5660"/>
<protein>
    <submittedName>
        <fullName evidence="4">Protein containing DUF1559</fullName>
    </submittedName>
</protein>
<feature type="region of interest" description="Disordered" evidence="1">
    <location>
        <begin position="133"/>
        <end position="162"/>
    </location>
</feature>
<keyword evidence="2" id="KW-0812">Transmembrane</keyword>
<dbReference type="PANTHER" id="PTHR30093">
    <property type="entry name" value="GENERAL SECRETION PATHWAY PROTEIN G"/>
    <property type="match status" value="1"/>
</dbReference>
<dbReference type="Gene3D" id="3.30.700.10">
    <property type="entry name" value="Glycoprotein, Type 4 Pilin"/>
    <property type="match status" value="1"/>
</dbReference>
<dbReference type="InterPro" id="IPR011453">
    <property type="entry name" value="DUF1559"/>
</dbReference>
<feature type="domain" description="DUF1559" evidence="3">
    <location>
        <begin position="36"/>
        <end position="321"/>
    </location>
</feature>
<dbReference type="PANTHER" id="PTHR30093:SF2">
    <property type="entry name" value="TYPE II SECRETION SYSTEM PROTEIN H"/>
    <property type="match status" value="1"/>
</dbReference>
<dbReference type="RefSeq" id="WP_007329241.1">
    <property type="nucleotide sequence ID" value="NZ_AFAR01000272.1"/>
</dbReference>
<evidence type="ECO:0000313" key="5">
    <source>
        <dbReference type="Proteomes" id="UP000006222"/>
    </source>
</evidence>
<dbReference type="Pfam" id="PF07963">
    <property type="entry name" value="N_methyl"/>
    <property type="match status" value="1"/>
</dbReference>
<dbReference type="Proteomes" id="UP000006222">
    <property type="component" value="Unassembled WGS sequence"/>
</dbReference>
<dbReference type="Pfam" id="PF07596">
    <property type="entry name" value="SBP_bac_10"/>
    <property type="match status" value="1"/>
</dbReference>
<evidence type="ECO:0000256" key="1">
    <source>
        <dbReference type="SAM" id="MobiDB-lite"/>
    </source>
</evidence>
<dbReference type="SUPFAM" id="SSF54523">
    <property type="entry name" value="Pili subunits"/>
    <property type="match status" value="1"/>
</dbReference>
<evidence type="ECO:0000313" key="4">
    <source>
        <dbReference type="EMBL" id="EGF24784.1"/>
    </source>
</evidence>
<dbReference type="InterPro" id="IPR012902">
    <property type="entry name" value="N_methyl_site"/>
</dbReference>
<organism evidence="4 5">
    <name type="scientific">Rhodopirellula baltica WH47</name>
    <dbReference type="NCBI Taxonomy" id="991778"/>
    <lineage>
        <taxon>Bacteria</taxon>
        <taxon>Pseudomonadati</taxon>
        <taxon>Planctomycetota</taxon>
        <taxon>Planctomycetia</taxon>
        <taxon>Pirellulales</taxon>
        <taxon>Pirellulaceae</taxon>
        <taxon>Rhodopirellula</taxon>
    </lineage>
</organism>
<dbReference type="AlphaFoldDB" id="F2B031"/>
<dbReference type="InterPro" id="IPR045584">
    <property type="entry name" value="Pilin-like"/>
</dbReference>